<reference evidence="1 2" key="1">
    <citation type="journal article" date="2014" name="PLoS Genet.">
        <title>Analysis of the Phlebiopsis gigantea genome, transcriptome and secretome provides insight into its pioneer colonization strategies of wood.</title>
        <authorList>
            <person name="Hori C."/>
            <person name="Ishida T."/>
            <person name="Igarashi K."/>
            <person name="Samejima M."/>
            <person name="Suzuki H."/>
            <person name="Master E."/>
            <person name="Ferreira P."/>
            <person name="Ruiz-Duenas F.J."/>
            <person name="Held B."/>
            <person name="Canessa P."/>
            <person name="Larrondo L.F."/>
            <person name="Schmoll M."/>
            <person name="Druzhinina I.S."/>
            <person name="Kubicek C.P."/>
            <person name="Gaskell J.A."/>
            <person name="Kersten P."/>
            <person name="St John F."/>
            <person name="Glasner J."/>
            <person name="Sabat G."/>
            <person name="Splinter BonDurant S."/>
            <person name="Syed K."/>
            <person name="Yadav J."/>
            <person name="Mgbeahuruike A.C."/>
            <person name="Kovalchuk A."/>
            <person name="Asiegbu F.O."/>
            <person name="Lackner G."/>
            <person name="Hoffmeister D."/>
            <person name="Rencoret J."/>
            <person name="Gutierrez A."/>
            <person name="Sun H."/>
            <person name="Lindquist E."/>
            <person name="Barry K."/>
            <person name="Riley R."/>
            <person name="Grigoriev I.V."/>
            <person name="Henrissat B."/>
            <person name="Kues U."/>
            <person name="Berka R.M."/>
            <person name="Martinez A.T."/>
            <person name="Covert S.F."/>
            <person name="Blanchette R.A."/>
            <person name="Cullen D."/>
        </authorList>
    </citation>
    <scope>NUCLEOTIDE SEQUENCE [LARGE SCALE GENOMIC DNA]</scope>
    <source>
        <strain evidence="1 2">11061_1 CR5-6</strain>
    </source>
</reference>
<dbReference type="EMBL" id="KN840524">
    <property type="protein sequence ID" value="KIP06179.1"/>
    <property type="molecule type" value="Genomic_DNA"/>
</dbReference>
<dbReference type="Gene3D" id="2.60.120.620">
    <property type="entry name" value="q2cbj1_9rhob like domain"/>
    <property type="match status" value="1"/>
</dbReference>
<evidence type="ECO:0000313" key="2">
    <source>
        <dbReference type="Proteomes" id="UP000053257"/>
    </source>
</evidence>
<dbReference type="AlphaFoldDB" id="A0A0C3NM85"/>
<organism evidence="1 2">
    <name type="scientific">Phlebiopsis gigantea (strain 11061_1 CR5-6)</name>
    <name type="common">White-rot fungus</name>
    <name type="synonym">Peniophora gigantea</name>
    <dbReference type="NCBI Taxonomy" id="745531"/>
    <lineage>
        <taxon>Eukaryota</taxon>
        <taxon>Fungi</taxon>
        <taxon>Dikarya</taxon>
        <taxon>Basidiomycota</taxon>
        <taxon>Agaricomycotina</taxon>
        <taxon>Agaricomycetes</taxon>
        <taxon>Polyporales</taxon>
        <taxon>Phanerochaetaceae</taxon>
        <taxon>Phlebiopsis</taxon>
    </lineage>
</organism>
<dbReference type="OrthoDB" id="124582at2759"/>
<protein>
    <submittedName>
        <fullName evidence="1">Uncharacterized protein</fullName>
    </submittedName>
</protein>
<evidence type="ECO:0000313" key="1">
    <source>
        <dbReference type="EMBL" id="KIP06179.1"/>
    </source>
</evidence>
<dbReference type="Proteomes" id="UP000053257">
    <property type="component" value="Unassembled WGS sequence"/>
</dbReference>
<gene>
    <name evidence="1" type="ORF">PHLGIDRAFT_469915</name>
</gene>
<sequence length="413" mass="45735">MTITTHATAANNPGGAQNVVDVRDALDVALKDKSINSTASFSFSQTYPEAPNPALSLADIGLVGLPLSIRDAELVKTRCVQAPFGMGERTIVDKTVRDTWEMDAKQVSFLNPRWNTFVSQALTQVCQTLGVNFHASQPRAELYKLLLYETGSHFLPHVDTEKANGMFATIVIVLPSHFAGGAAHLSHGELSTVYDCSTNSQHDTTVLAWYTDVKHEIKPITSGYRLALSYNLIHTTNSLRPALSANTALVEKLSRVLLTWNDDKNNHTPGKLVYLLDHKYSEANLRASALKGADAQKVAILEMLAKRHGFGLGLANAHCHLTGSADDDGGGYYERRRDCYHDEPSDNEDVDFLEVYERDMTIEHFVDLDGDLISSTLDYDKVRETIPRDLTRSVEAGEHDEQEYEGYMGCWIS</sequence>
<accession>A0A0C3NM85</accession>
<dbReference type="HOGENOM" id="CLU_007520_2_0_1"/>
<dbReference type="PANTHER" id="PTHR33099:SF7">
    <property type="entry name" value="MYND-TYPE DOMAIN-CONTAINING PROTEIN"/>
    <property type="match status" value="1"/>
</dbReference>
<keyword evidence="2" id="KW-1185">Reference proteome</keyword>
<name>A0A0C3NM85_PHLG1</name>
<proteinExistence type="predicted"/>
<dbReference type="PANTHER" id="PTHR33099">
    <property type="entry name" value="FE2OG DIOXYGENASE DOMAIN-CONTAINING PROTEIN"/>
    <property type="match status" value="1"/>
</dbReference>